<sequence length="99" mass="11329">MLHATSVRFAVFLFLWLFLPFPSVSFGQGCVESNRKEFFPGANIRHGGQGRNRESSSISRWNAIGKNTSTRRGTVMINTKHFSRFSLIEGWNVCVYVRE</sequence>
<protein>
    <submittedName>
        <fullName evidence="2">Putative secreted protein</fullName>
    </submittedName>
</protein>
<proteinExistence type="predicted"/>
<feature type="chain" id="PRO_5014649861" evidence="1">
    <location>
        <begin position="28"/>
        <end position="99"/>
    </location>
</feature>
<evidence type="ECO:0000256" key="1">
    <source>
        <dbReference type="SAM" id="SignalP"/>
    </source>
</evidence>
<keyword evidence="1" id="KW-0732">Signal</keyword>
<organism evidence="2">
    <name type="scientific">Anopheles darlingi</name>
    <name type="common">Mosquito</name>
    <dbReference type="NCBI Taxonomy" id="43151"/>
    <lineage>
        <taxon>Eukaryota</taxon>
        <taxon>Metazoa</taxon>
        <taxon>Ecdysozoa</taxon>
        <taxon>Arthropoda</taxon>
        <taxon>Hexapoda</taxon>
        <taxon>Insecta</taxon>
        <taxon>Pterygota</taxon>
        <taxon>Neoptera</taxon>
        <taxon>Endopterygota</taxon>
        <taxon>Diptera</taxon>
        <taxon>Nematocera</taxon>
        <taxon>Culicoidea</taxon>
        <taxon>Culicidae</taxon>
        <taxon>Anophelinae</taxon>
        <taxon>Anopheles</taxon>
    </lineage>
</organism>
<dbReference type="AlphaFoldDB" id="A0A2M4DNC1"/>
<accession>A0A2M4DNC1</accession>
<feature type="signal peptide" evidence="1">
    <location>
        <begin position="1"/>
        <end position="27"/>
    </location>
</feature>
<dbReference type="EMBL" id="GGFL01014843">
    <property type="protein sequence ID" value="MBW79021.1"/>
    <property type="molecule type" value="Transcribed_RNA"/>
</dbReference>
<name>A0A2M4DNC1_ANODA</name>
<reference evidence="2" key="1">
    <citation type="submission" date="2018-01" db="EMBL/GenBank/DDBJ databases">
        <title>An insight into the sialome of Amazonian anophelines.</title>
        <authorList>
            <person name="Ribeiro J.M."/>
            <person name="Scarpassa V."/>
            <person name="Calvo E."/>
        </authorList>
    </citation>
    <scope>NUCLEOTIDE SEQUENCE</scope>
</reference>
<evidence type="ECO:0000313" key="2">
    <source>
        <dbReference type="EMBL" id="MBW79021.1"/>
    </source>
</evidence>